<dbReference type="Gene3D" id="3.30.70.270">
    <property type="match status" value="1"/>
</dbReference>
<sequence>MSAYPIPDNETERQAALDDQYILDTEPDEDFNRITRLASQMLGVPIALISLVDRQRQWFLSRVGLEPRETPRELAFCAHTICSDDVMVVSDAAADDRFKDNPLVTGDPHIRFYAGVPLQTRAGFNLGTLCVISREPRQLAGTERQLLQDLAGMVTQYLESRRNSYLCPLTGLQNRRPFHEAGQREVQRARQSGDALTLLLFGLDGFAAFVARFGAPQGDRLLQEMAARLQIQVGESALLGRVTADEFAMLRPGLDGREAMALAEQIRAALALDGWLVDGACHPVAISCGVASLCGDDSGFKDLFRRAEAALTQARLSGMTPA</sequence>
<feature type="domain" description="GGDEF" evidence="1">
    <location>
        <begin position="194"/>
        <end position="322"/>
    </location>
</feature>
<dbReference type="InterPro" id="IPR003018">
    <property type="entry name" value="GAF"/>
</dbReference>
<dbReference type="SMART" id="SM00065">
    <property type="entry name" value="GAF"/>
    <property type="match status" value="1"/>
</dbReference>
<dbReference type="CDD" id="cd01949">
    <property type="entry name" value="GGDEF"/>
    <property type="match status" value="1"/>
</dbReference>
<dbReference type="SMART" id="SM00267">
    <property type="entry name" value="GGDEF"/>
    <property type="match status" value="1"/>
</dbReference>
<dbReference type="InterPro" id="IPR043128">
    <property type="entry name" value="Rev_trsase/Diguanyl_cyclase"/>
</dbReference>
<dbReference type="Proteomes" id="UP001304461">
    <property type="component" value="Unassembled WGS sequence"/>
</dbReference>
<dbReference type="Pfam" id="PF00990">
    <property type="entry name" value="GGDEF"/>
    <property type="match status" value="1"/>
</dbReference>
<dbReference type="EC" id="2.7.7.65" evidence="2"/>
<dbReference type="PANTHER" id="PTHR43102:SF2">
    <property type="entry name" value="GAF DOMAIN-CONTAINING PROTEIN"/>
    <property type="match status" value="1"/>
</dbReference>
<dbReference type="InterPro" id="IPR000160">
    <property type="entry name" value="GGDEF_dom"/>
</dbReference>
<dbReference type="Gene3D" id="3.30.450.40">
    <property type="match status" value="1"/>
</dbReference>
<dbReference type="GO" id="GO:0052621">
    <property type="term" value="F:diguanylate cyclase activity"/>
    <property type="evidence" value="ECO:0007669"/>
    <property type="project" value="UniProtKB-EC"/>
</dbReference>
<keyword evidence="3" id="KW-1185">Reference proteome</keyword>
<keyword evidence="2" id="KW-0548">Nucleotidyltransferase</keyword>
<dbReference type="SUPFAM" id="SSF55073">
    <property type="entry name" value="Nucleotide cyclase"/>
    <property type="match status" value="1"/>
</dbReference>
<dbReference type="PROSITE" id="PS50887">
    <property type="entry name" value="GGDEF"/>
    <property type="match status" value="1"/>
</dbReference>
<organism evidence="2 3">
    <name type="scientific">Cyanobium gracile UHCC 0139</name>
    <dbReference type="NCBI Taxonomy" id="3110308"/>
    <lineage>
        <taxon>Bacteria</taxon>
        <taxon>Bacillati</taxon>
        <taxon>Cyanobacteriota</taxon>
        <taxon>Cyanophyceae</taxon>
        <taxon>Synechococcales</taxon>
        <taxon>Prochlorococcaceae</taxon>
        <taxon>Cyanobium</taxon>
    </lineage>
</organism>
<dbReference type="SUPFAM" id="SSF55781">
    <property type="entry name" value="GAF domain-like"/>
    <property type="match status" value="1"/>
</dbReference>
<reference evidence="2 3" key="1">
    <citation type="submission" date="2023-12" db="EMBL/GenBank/DDBJ databases">
        <title>Baltic Sea Cyanobacteria.</title>
        <authorList>
            <person name="Delbaje E."/>
            <person name="Fewer D.P."/>
            <person name="Shishido T.K."/>
        </authorList>
    </citation>
    <scope>NUCLEOTIDE SEQUENCE [LARGE SCALE GENOMIC DNA]</scope>
    <source>
        <strain evidence="2 3">UHCC 0139</strain>
    </source>
</reference>
<dbReference type="NCBIfam" id="TIGR00254">
    <property type="entry name" value="GGDEF"/>
    <property type="match status" value="1"/>
</dbReference>
<protein>
    <submittedName>
        <fullName evidence="2">Sensor domain-containing diguanylate cyclase</fullName>
        <ecNumber evidence="2">2.7.7.65</ecNumber>
    </submittedName>
</protein>
<dbReference type="RefSeq" id="WP_323304494.1">
    <property type="nucleotide sequence ID" value="NZ_JAYGHX010000002.1"/>
</dbReference>
<comment type="caution">
    <text evidence="2">The sequence shown here is derived from an EMBL/GenBank/DDBJ whole genome shotgun (WGS) entry which is preliminary data.</text>
</comment>
<name>A0ABU5RRL4_9CYAN</name>
<dbReference type="Pfam" id="PF01590">
    <property type="entry name" value="GAF"/>
    <property type="match status" value="1"/>
</dbReference>
<proteinExistence type="predicted"/>
<evidence type="ECO:0000313" key="3">
    <source>
        <dbReference type="Proteomes" id="UP001304461"/>
    </source>
</evidence>
<evidence type="ECO:0000313" key="2">
    <source>
        <dbReference type="EMBL" id="MEA5390387.1"/>
    </source>
</evidence>
<keyword evidence="2" id="KW-0808">Transferase</keyword>
<dbReference type="InterPro" id="IPR029016">
    <property type="entry name" value="GAF-like_dom_sf"/>
</dbReference>
<dbReference type="PANTHER" id="PTHR43102">
    <property type="entry name" value="SLR1143 PROTEIN"/>
    <property type="match status" value="1"/>
</dbReference>
<accession>A0ABU5RRL4</accession>
<gene>
    <name evidence="2" type="ORF">VB738_03835</name>
</gene>
<dbReference type="EMBL" id="JAYGHX010000002">
    <property type="protein sequence ID" value="MEA5390387.1"/>
    <property type="molecule type" value="Genomic_DNA"/>
</dbReference>
<dbReference type="InterPro" id="IPR029787">
    <property type="entry name" value="Nucleotide_cyclase"/>
</dbReference>
<evidence type="ECO:0000259" key="1">
    <source>
        <dbReference type="PROSITE" id="PS50887"/>
    </source>
</evidence>